<reference evidence="2 3" key="1">
    <citation type="submission" date="2019-04" db="EMBL/GenBank/DDBJ databases">
        <title>genome sequence of strain W3.</title>
        <authorList>
            <person name="Gao J."/>
            <person name="Sun J."/>
        </authorList>
    </citation>
    <scope>NUCLEOTIDE SEQUENCE [LARGE SCALE GENOMIC DNA]</scope>
    <source>
        <strain evidence="2 3">W3</strain>
    </source>
</reference>
<evidence type="ECO:0000256" key="1">
    <source>
        <dbReference type="SAM" id="Phobius"/>
    </source>
</evidence>
<comment type="caution">
    <text evidence="2">The sequence shown here is derived from an EMBL/GenBank/DDBJ whole genome shotgun (WGS) entry which is preliminary data.</text>
</comment>
<proteinExistence type="predicted"/>
<name>A0A4S8Q1V2_9HYPH</name>
<dbReference type="EMBL" id="STGU01000002">
    <property type="protein sequence ID" value="THV38038.1"/>
    <property type="molecule type" value="Genomic_DNA"/>
</dbReference>
<keyword evidence="1" id="KW-0812">Transmembrane</keyword>
<dbReference type="NCBIfam" id="NF038216">
    <property type="entry name" value="ABZJ_00895_fam"/>
    <property type="match status" value="1"/>
</dbReference>
<feature type="transmembrane region" description="Helical" evidence="1">
    <location>
        <begin position="41"/>
        <end position="59"/>
    </location>
</feature>
<dbReference type="AlphaFoldDB" id="A0A4S8Q1V2"/>
<feature type="transmembrane region" description="Helical" evidence="1">
    <location>
        <begin position="12"/>
        <end position="35"/>
    </location>
</feature>
<evidence type="ECO:0000313" key="2">
    <source>
        <dbReference type="EMBL" id="THV38038.1"/>
    </source>
</evidence>
<dbReference type="Proteomes" id="UP000307378">
    <property type="component" value="Unassembled WGS sequence"/>
</dbReference>
<evidence type="ECO:0000313" key="3">
    <source>
        <dbReference type="Proteomes" id="UP000307378"/>
    </source>
</evidence>
<keyword evidence="1" id="KW-1133">Transmembrane helix</keyword>
<feature type="transmembrane region" description="Helical" evidence="1">
    <location>
        <begin position="108"/>
        <end position="130"/>
    </location>
</feature>
<protein>
    <submittedName>
        <fullName evidence="2">Uncharacterized protein</fullName>
    </submittedName>
</protein>
<sequence length="159" mass="16304">MTSMLPGLLLRYTLVFIAAQLAIYLLVLALDAFGWGDSMSSAGNVAVLMAAGSSAGSYVTQRLKARPGWGLSLKLSALLAVVAVLLGSLILLAIVWVNGITSAELQLLAAQIGMMPLTATLVLAGVSLALSFPMTLAGFRIGASATAKQIAKQAEVTGI</sequence>
<dbReference type="RefSeq" id="WP_136538530.1">
    <property type="nucleotide sequence ID" value="NZ_STGU01000002.1"/>
</dbReference>
<feature type="transmembrane region" description="Helical" evidence="1">
    <location>
        <begin position="71"/>
        <end position="96"/>
    </location>
</feature>
<organism evidence="2 3">
    <name type="scientific">Rhizobium rosettiformans W3</name>
    <dbReference type="NCBI Taxonomy" id="538378"/>
    <lineage>
        <taxon>Bacteria</taxon>
        <taxon>Pseudomonadati</taxon>
        <taxon>Pseudomonadota</taxon>
        <taxon>Alphaproteobacteria</taxon>
        <taxon>Hyphomicrobiales</taxon>
        <taxon>Rhizobiaceae</taxon>
        <taxon>Rhizobium/Agrobacterium group</taxon>
        <taxon>Rhizobium</taxon>
    </lineage>
</organism>
<keyword evidence="1" id="KW-0472">Membrane</keyword>
<gene>
    <name evidence="2" type="ORF">FAA86_04335</name>
</gene>
<dbReference type="InterPro" id="IPR047730">
    <property type="entry name" value="ABZJ_00895-like"/>
</dbReference>
<accession>A0A4S8Q1V2</accession>